<keyword evidence="4" id="KW-0812">Transmembrane</keyword>
<feature type="short sequence motif" description="GXSXG" evidence="2">
    <location>
        <begin position="157"/>
        <end position="161"/>
    </location>
</feature>
<dbReference type="InterPro" id="IPR016035">
    <property type="entry name" value="Acyl_Trfase/lysoPLipase"/>
</dbReference>
<feature type="transmembrane region" description="Helical" evidence="4">
    <location>
        <begin position="21"/>
        <end position="44"/>
    </location>
</feature>
<dbReference type="GO" id="GO:0005811">
    <property type="term" value="C:lipid droplet"/>
    <property type="evidence" value="ECO:0007669"/>
    <property type="project" value="TreeGrafter"/>
</dbReference>
<accession>A4S7W1</accession>
<feature type="transmembrane region" description="Helical" evidence="4">
    <location>
        <begin position="64"/>
        <end position="88"/>
    </location>
</feature>
<dbReference type="InterPro" id="IPR002641">
    <property type="entry name" value="PNPLA_dom"/>
</dbReference>
<evidence type="ECO:0000256" key="4">
    <source>
        <dbReference type="SAM" id="Phobius"/>
    </source>
</evidence>
<dbReference type="RefSeq" id="XP_001421520.1">
    <property type="nucleotide sequence ID" value="XM_001421483.1"/>
</dbReference>
<dbReference type="Gene3D" id="3.40.1090.10">
    <property type="entry name" value="Cytosolic phospholipase A2 catalytic domain"/>
    <property type="match status" value="2"/>
</dbReference>
<keyword evidence="4" id="KW-1133">Transmembrane helix</keyword>
<feature type="short sequence motif" description="DGA/G" evidence="2">
    <location>
        <begin position="276"/>
        <end position="278"/>
    </location>
</feature>
<dbReference type="GO" id="GO:0005737">
    <property type="term" value="C:cytoplasm"/>
    <property type="evidence" value="ECO:0007669"/>
    <property type="project" value="TreeGrafter"/>
</dbReference>
<dbReference type="EC" id="3.1.1.-" evidence="3"/>
<dbReference type="PANTHER" id="PTHR12406">
    <property type="entry name" value="CALCIUM-INDEPENDENT PHOSPHOLIPASE A2 IPLA2 -RELATED"/>
    <property type="match status" value="1"/>
</dbReference>
<dbReference type="PROSITE" id="PS51635">
    <property type="entry name" value="PNPLA"/>
    <property type="match status" value="1"/>
</dbReference>
<feature type="domain" description="PNPLA" evidence="5">
    <location>
        <begin position="122"/>
        <end position="289"/>
    </location>
</feature>
<sequence length="358" mass="39480">MARATTLARALEGAALTREEWRWMLVVAAALYAANALAHGVFHAKRNPMYLETGKGRLVVAMRVAYGAPAALAQAAWIAAWIAFWEAARKPMWKPRRRHHGDAGARRGRRRTPVVHDGHASVAMCGGGFRTWYHLGVYHGLYERFGAKALEKARWSGSSVGSIMAAIAACGVDPDVVWAHIPEIAALHRDSWMENLTTVGSKCRFLLDDVLPADAHERCTGRCFISVTSLLPLPHNVILTEYDTRDDLIDAVIASTYIPTWTFPGVCLHKGMVCVDGGVCNNLASLSPATLRVGLDPEDKTDWDATIIPSEPKPRYATFIPLDDAELWDMYECGKRDIASWLRSDEGRKFAAKLATDD</sequence>
<comment type="domain">
    <text evidence="3">The nitrogen atoms of the two glycine residues in the GGXR motif define the oxyanion hole, and stabilize the oxyanion that forms during the nucleophilic attack by the catalytic serine during substrate cleavage.</text>
</comment>
<reference evidence="6 7" key="1">
    <citation type="journal article" date="2007" name="Proc. Natl. Acad. Sci. U.S.A.">
        <title>The tiny eukaryote Ostreococcus provides genomic insights into the paradox of plankton speciation.</title>
        <authorList>
            <person name="Palenik B."/>
            <person name="Grimwood J."/>
            <person name="Aerts A."/>
            <person name="Rouze P."/>
            <person name="Salamov A."/>
            <person name="Putnam N."/>
            <person name="Dupont C."/>
            <person name="Jorgensen R."/>
            <person name="Derelle E."/>
            <person name="Rombauts S."/>
            <person name="Zhou K."/>
            <person name="Otillar R."/>
            <person name="Merchant S.S."/>
            <person name="Podell S."/>
            <person name="Gaasterland T."/>
            <person name="Napoli C."/>
            <person name="Gendler K."/>
            <person name="Manuell A."/>
            <person name="Tai V."/>
            <person name="Vallon O."/>
            <person name="Piganeau G."/>
            <person name="Jancek S."/>
            <person name="Heijde M."/>
            <person name="Jabbari K."/>
            <person name="Bowler C."/>
            <person name="Lohr M."/>
            <person name="Robbens S."/>
            <person name="Werner G."/>
            <person name="Dubchak I."/>
            <person name="Pazour G.J."/>
            <person name="Ren Q."/>
            <person name="Paulsen I."/>
            <person name="Delwiche C."/>
            <person name="Schmutz J."/>
            <person name="Rokhsar D."/>
            <person name="Van de Peer Y."/>
            <person name="Moreau H."/>
            <person name="Grigoriev I.V."/>
        </authorList>
    </citation>
    <scope>NUCLEOTIDE SEQUENCE [LARGE SCALE GENOMIC DNA]</scope>
    <source>
        <strain evidence="6 7">CCE9901</strain>
    </source>
</reference>
<evidence type="ECO:0000256" key="2">
    <source>
        <dbReference type="PROSITE-ProRule" id="PRU01161"/>
    </source>
</evidence>
<keyword evidence="4" id="KW-0472">Membrane</keyword>
<evidence type="ECO:0000256" key="3">
    <source>
        <dbReference type="RuleBase" id="RU361262"/>
    </source>
</evidence>
<evidence type="ECO:0000313" key="7">
    <source>
        <dbReference type="Proteomes" id="UP000001568"/>
    </source>
</evidence>
<dbReference type="EMBL" id="CP000594">
    <property type="protein sequence ID" value="ABO99813.1"/>
    <property type="molecule type" value="Genomic_DNA"/>
</dbReference>
<dbReference type="AlphaFoldDB" id="A4S7W1"/>
<dbReference type="OrthoDB" id="197155at2759"/>
<keyword evidence="1 2" id="KW-0443">Lipid metabolism</keyword>
<feature type="active site" description="Nucleophile" evidence="2">
    <location>
        <position position="159"/>
    </location>
</feature>
<protein>
    <recommendedName>
        <fullName evidence="3">Patatin</fullName>
        <ecNumber evidence="3">3.1.1.-</ecNumber>
    </recommendedName>
</protein>
<dbReference type="KEGG" id="olu:OSTLU_27638"/>
<name>A4S7W1_OSTLU</name>
<dbReference type="Gramene" id="ABO99813">
    <property type="protein sequence ID" value="ABO99813"/>
    <property type="gene ID" value="OSTLU_27638"/>
</dbReference>
<dbReference type="OMA" id="GFRTWYH"/>
<dbReference type="InterPro" id="IPR033562">
    <property type="entry name" value="PLPL"/>
</dbReference>
<keyword evidence="2 3" id="KW-0442">Lipid degradation</keyword>
<keyword evidence="7" id="KW-1185">Reference proteome</keyword>
<evidence type="ECO:0000313" key="6">
    <source>
        <dbReference type="EMBL" id="ABO99813.1"/>
    </source>
</evidence>
<dbReference type="SUPFAM" id="SSF52151">
    <property type="entry name" value="FabD/lysophospholipase-like"/>
    <property type="match status" value="1"/>
</dbReference>
<evidence type="ECO:0000256" key="1">
    <source>
        <dbReference type="ARBA" id="ARBA00023098"/>
    </source>
</evidence>
<dbReference type="GO" id="GO:0016020">
    <property type="term" value="C:membrane"/>
    <property type="evidence" value="ECO:0007669"/>
    <property type="project" value="TreeGrafter"/>
</dbReference>
<dbReference type="GO" id="GO:0019433">
    <property type="term" value="P:triglyceride catabolic process"/>
    <property type="evidence" value="ECO:0007669"/>
    <property type="project" value="TreeGrafter"/>
</dbReference>
<dbReference type="Proteomes" id="UP000001568">
    <property type="component" value="Chromosome 14"/>
</dbReference>
<comment type="function">
    <text evidence="3">Lipolytic acyl hydrolase (LAH).</text>
</comment>
<proteinExistence type="inferred from homology"/>
<keyword evidence="2 3" id="KW-0378">Hydrolase</keyword>
<dbReference type="PANTHER" id="PTHR12406:SF7">
    <property type="entry name" value="PATATIN-LIKE PHOSPHOLIPASE DOMAIN-CONTAINING PROTEIN 4"/>
    <property type="match status" value="1"/>
</dbReference>
<dbReference type="GO" id="GO:0055088">
    <property type="term" value="P:lipid homeostasis"/>
    <property type="evidence" value="ECO:0007669"/>
    <property type="project" value="TreeGrafter"/>
</dbReference>
<gene>
    <name evidence="6" type="ORF">OSTLU_27638</name>
</gene>
<dbReference type="GeneID" id="5005429"/>
<dbReference type="Pfam" id="PF01734">
    <property type="entry name" value="Patatin"/>
    <property type="match status" value="1"/>
</dbReference>
<dbReference type="eggNOG" id="KOG3773">
    <property type="taxonomic scope" value="Eukaryota"/>
</dbReference>
<evidence type="ECO:0000259" key="5">
    <source>
        <dbReference type="PROSITE" id="PS51635"/>
    </source>
</evidence>
<feature type="active site" description="Proton acceptor" evidence="2">
    <location>
        <position position="276"/>
    </location>
</feature>
<comment type="caution">
    <text evidence="2">Lacks conserved residue(s) required for the propagation of feature annotation.</text>
</comment>
<comment type="similarity">
    <text evidence="3">Belongs to the patatin family.</text>
</comment>
<dbReference type="GO" id="GO:0004806">
    <property type="term" value="F:triacylglycerol lipase activity"/>
    <property type="evidence" value="ECO:0007669"/>
    <property type="project" value="TreeGrafter"/>
</dbReference>
<dbReference type="HOGENOM" id="CLU_850837_0_0_1"/>
<organism evidence="6 7">
    <name type="scientific">Ostreococcus lucimarinus (strain CCE9901)</name>
    <dbReference type="NCBI Taxonomy" id="436017"/>
    <lineage>
        <taxon>Eukaryota</taxon>
        <taxon>Viridiplantae</taxon>
        <taxon>Chlorophyta</taxon>
        <taxon>Mamiellophyceae</taxon>
        <taxon>Mamiellales</taxon>
        <taxon>Bathycoccaceae</taxon>
        <taxon>Ostreococcus</taxon>
    </lineage>
</organism>